<evidence type="ECO:0000256" key="9">
    <source>
        <dbReference type="ARBA" id="ARBA00047176"/>
    </source>
</evidence>
<accession>A0A832VM66</accession>
<dbReference type="Pfam" id="PF04412">
    <property type="entry name" value="AcnX"/>
    <property type="match status" value="1"/>
</dbReference>
<organism evidence="12 13">
    <name type="scientific">Methermicoccus shengliensis</name>
    <dbReference type="NCBI Taxonomy" id="660064"/>
    <lineage>
        <taxon>Archaea</taxon>
        <taxon>Methanobacteriati</taxon>
        <taxon>Methanobacteriota</taxon>
        <taxon>Stenosarchaea group</taxon>
        <taxon>Methanomicrobia</taxon>
        <taxon>Methanosarcinales</taxon>
        <taxon>Methermicoccaceae</taxon>
        <taxon>Methermicoccus</taxon>
    </lineage>
</organism>
<evidence type="ECO:0000256" key="1">
    <source>
        <dbReference type="ARBA" id="ARBA00005092"/>
    </source>
</evidence>
<dbReference type="Proteomes" id="UP000600363">
    <property type="component" value="Unassembled WGS sequence"/>
</dbReference>
<comment type="catalytic activity">
    <reaction evidence="5">
        <text>(R)-5-phosphomevalonate = (2E)-3-methyl-5-phosphooxypent-2-enoate + H2O</text>
        <dbReference type="Rhea" id="RHEA:78975"/>
        <dbReference type="ChEBI" id="CHEBI:15377"/>
        <dbReference type="ChEBI" id="CHEBI:58146"/>
        <dbReference type="ChEBI" id="CHEBI:229665"/>
        <dbReference type="EC" id="4.2.1.182"/>
    </reaction>
    <physiologicalReaction direction="left-to-right" evidence="5">
        <dbReference type="Rhea" id="RHEA:78976"/>
    </physiologicalReaction>
</comment>
<evidence type="ECO:0000313" key="12">
    <source>
        <dbReference type="EMBL" id="HIH69091.1"/>
    </source>
</evidence>
<evidence type="ECO:0000256" key="7">
    <source>
        <dbReference type="ARBA" id="ARBA00046333"/>
    </source>
</evidence>
<dbReference type="InterPro" id="IPR007506">
    <property type="entry name" value="PMDh-L-like_dom"/>
</dbReference>
<evidence type="ECO:0000256" key="6">
    <source>
        <dbReference type="ARBA" id="ARBA00045299"/>
    </source>
</evidence>
<evidence type="ECO:0000256" key="5">
    <source>
        <dbReference type="ARBA" id="ARBA00045120"/>
    </source>
</evidence>
<dbReference type="EC" id="4.2.1.182" evidence="9"/>
<comment type="subunit">
    <text evidence="8">Heterodimer composed of a large subunit (PMDh-L) and a small subunit (PMDh-S).</text>
</comment>
<evidence type="ECO:0000256" key="4">
    <source>
        <dbReference type="ARBA" id="ARBA00023239"/>
    </source>
</evidence>
<dbReference type="AlphaFoldDB" id="A0A832VM66"/>
<comment type="similarity">
    <text evidence="7">Belongs to the AcnX type II large subunit family.</text>
</comment>
<evidence type="ECO:0000313" key="13">
    <source>
        <dbReference type="Proteomes" id="UP000600363"/>
    </source>
</evidence>
<keyword evidence="2" id="KW-0408">Iron</keyword>
<dbReference type="EMBL" id="DUIH01000002">
    <property type="protein sequence ID" value="HIH69091.1"/>
    <property type="molecule type" value="Genomic_DNA"/>
</dbReference>
<dbReference type="GO" id="GO:0016829">
    <property type="term" value="F:lyase activity"/>
    <property type="evidence" value="ECO:0007669"/>
    <property type="project" value="UniProtKB-KW"/>
</dbReference>
<dbReference type="CDD" id="cd01355">
    <property type="entry name" value="AcnX"/>
    <property type="match status" value="1"/>
</dbReference>
<protein>
    <recommendedName>
        <fullName evidence="10">Phosphomevalonate dehydratase large subunit</fullName>
        <ecNumber evidence="9">4.2.1.182</ecNumber>
    </recommendedName>
</protein>
<gene>
    <name evidence="12" type="ORF">HA299_00480</name>
</gene>
<keyword evidence="3" id="KW-0414">Isoprene biosynthesis</keyword>
<evidence type="ECO:0000256" key="2">
    <source>
        <dbReference type="ARBA" id="ARBA00023004"/>
    </source>
</evidence>
<reference evidence="12" key="1">
    <citation type="journal article" date="2020" name="bioRxiv">
        <title>A rank-normalized archaeal taxonomy based on genome phylogeny resolves widespread incomplete and uneven classifications.</title>
        <authorList>
            <person name="Rinke C."/>
            <person name="Chuvochina M."/>
            <person name="Mussig A.J."/>
            <person name="Chaumeil P.-A."/>
            <person name="Waite D.W."/>
            <person name="Whitman W.B."/>
            <person name="Parks D.H."/>
            <person name="Hugenholtz P."/>
        </authorList>
    </citation>
    <scope>NUCLEOTIDE SEQUENCE</scope>
    <source>
        <strain evidence="12">UBA12518</strain>
    </source>
</reference>
<evidence type="ECO:0000256" key="3">
    <source>
        <dbReference type="ARBA" id="ARBA00023229"/>
    </source>
</evidence>
<dbReference type="GO" id="GO:0008299">
    <property type="term" value="P:isoprenoid biosynthetic process"/>
    <property type="evidence" value="ECO:0007669"/>
    <property type="project" value="UniProtKB-KW"/>
</dbReference>
<proteinExistence type="inferred from homology"/>
<dbReference type="PANTHER" id="PTHR36577">
    <property type="entry name" value="DUF521 DOMAIN PROTEIN (AFU_ORTHOLOGUE AFUA_6G00490)"/>
    <property type="match status" value="1"/>
</dbReference>
<sequence length="386" mass="42261">MHLTPQEQAMLDGEEGGSVQECMEILVALGKVFGAERLVRVRSAQIAGVSYATIGEGGLHWLEHLDAKVRIPAWMNPAGMDIKRWRDMGIDEQFAQRQMRVMSAYMRLGVEPACTCTPYYVHPPKMGEHVAWSESSAVVFANSVCGARTNREGGPSALCAAITGRTPCYGMHLEHERAPRVHVVVEDVLKGHEYGALGLLMGERLGSTIPLFTMRSVPTRDELKALGAAMAASGSVPMFHVANITPEAQKYMQMLPELERITIGREELLDTVQMEPEAVALGCPHCSAAELKTVEQMLRGKSVRRPLWVFTSRAVADANASIVRSIERAGAKVLCDTCMVVSPATRQFSCVMVNSGKAYRYLRTLQGIQAVLASTRQCIEWACGGR</sequence>
<keyword evidence="4" id="KW-0456">Lyase</keyword>
<comment type="caution">
    <text evidence="12">The sequence shown here is derived from an EMBL/GenBank/DDBJ whole genome shotgun (WGS) entry which is preliminary data.</text>
</comment>
<evidence type="ECO:0000259" key="11">
    <source>
        <dbReference type="Pfam" id="PF04412"/>
    </source>
</evidence>
<comment type="function">
    <text evidence="6">Component of a hydro-lyase that catalyzes the dehydration of mevalonate 5-phosphate (MVA5P) to form trans-anhydromevalonate 5-phosphate (tAHMP). Involved in the archaeal mevalonate (MVA) pathway, which provides fundamental precursors for isoprenoid biosynthesis, such as isopentenyl diphosphate (IPP) and dimethylallyl diphosphate (DMAPP).</text>
</comment>
<feature type="domain" description="Phosphomevalonate dehydratase large subunit-like" evidence="11">
    <location>
        <begin position="1"/>
        <end position="380"/>
    </location>
</feature>
<dbReference type="PANTHER" id="PTHR36577:SF3">
    <property type="entry name" value="DUF521 DOMAIN PROTEIN (AFU_ORTHOLOGUE AFUA_6G00490)"/>
    <property type="match status" value="1"/>
</dbReference>
<evidence type="ECO:0000256" key="8">
    <source>
        <dbReference type="ARBA" id="ARBA00046520"/>
    </source>
</evidence>
<evidence type="ECO:0000256" key="10">
    <source>
        <dbReference type="ARBA" id="ARBA00047196"/>
    </source>
</evidence>
<name>A0A832VM66_9EURY</name>
<dbReference type="RefSeq" id="WP_042684381.1">
    <property type="nucleotide sequence ID" value="NZ_DUIH01000002.1"/>
</dbReference>
<comment type="pathway">
    <text evidence="1">Isoprenoid biosynthesis; isopentenyl diphosphate biosynthesis via mevalonate pathway.</text>
</comment>